<evidence type="ECO:0000256" key="9">
    <source>
        <dbReference type="ARBA" id="ARBA00023121"/>
    </source>
</evidence>
<evidence type="ECO:0000256" key="11">
    <source>
        <dbReference type="SAM" id="MobiDB-lite"/>
    </source>
</evidence>
<evidence type="ECO:0000259" key="14">
    <source>
        <dbReference type="PROSITE" id="PS51847"/>
    </source>
</evidence>
<dbReference type="InterPro" id="IPR051634">
    <property type="entry name" value="Extended_Synaptotagmin"/>
</dbReference>
<dbReference type="SMART" id="SM00239">
    <property type="entry name" value="C2"/>
    <property type="match status" value="3"/>
</dbReference>
<evidence type="ECO:0000313" key="16">
    <source>
        <dbReference type="Proteomes" id="UP001652700"/>
    </source>
</evidence>
<keyword evidence="2" id="KW-0813">Transport</keyword>
<dbReference type="EnsemblMetazoa" id="XM_028299696.2">
    <property type="protein sequence ID" value="XP_028155497.2"/>
    <property type="gene ID" value="LOC114349351"/>
</dbReference>
<evidence type="ECO:0000256" key="5">
    <source>
        <dbReference type="ARBA" id="ARBA00022737"/>
    </source>
</evidence>
<dbReference type="PANTHER" id="PTHR45761">
    <property type="entry name" value="EXTENDED SYNAPTOTAGMIN-LIKE PROTEIN 2, ISOFORM C"/>
    <property type="match status" value="1"/>
</dbReference>
<keyword evidence="10 12" id="KW-0472">Membrane</keyword>
<keyword evidence="6" id="KW-0106">Calcium</keyword>
<feature type="compositionally biased region" description="Low complexity" evidence="11">
    <location>
        <begin position="593"/>
        <end position="609"/>
    </location>
</feature>
<dbReference type="PROSITE" id="PS50004">
    <property type="entry name" value="C2"/>
    <property type="match status" value="3"/>
</dbReference>
<dbReference type="Gene3D" id="2.60.40.150">
    <property type="entry name" value="C2 domain"/>
    <property type="match status" value="3"/>
</dbReference>
<dbReference type="InterPro" id="IPR039010">
    <property type="entry name" value="Synaptotagmin_SMP"/>
</dbReference>
<dbReference type="PROSITE" id="PS51847">
    <property type="entry name" value="SMP"/>
    <property type="match status" value="1"/>
</dbReference>
<dbReference type="InterPro" id="IPR037749">
    <property type="entry name" value="Ext_Synaptotagmin_C2B"/>
</dbReference>
<evidence type="ECO:0000256" key="8">
    <source>
        <dbReference type="ARBA" id="ARBA00023055"/>
    </source>
</evidence>
<keyword evidence="7 12" id="KW-1133">Transmembrane helix</keyword>
<keyword evidence="9" id="KW-0446">Lipid-binding</keyword>
<dbReference type="RefSeq" id="XP_028155497.2">
    <property type="nucleotide sequence ID" value="XM_028299696.2"/>
</dbReference>
<dbReference type="InterPro" id="IPR000008">
    <property type="entry name" value="C2_dom"/>
</dbReference>
<feature type="domain" description="C2" evidence="13">
    <location>
        <begin position="289"/>
        <end position="406"/>
    </location>
</feature>
<feature type="compositionally biased region" description="Acidic residues" evidence="11">
    <location>
        <begin position="574"/>
        <end position="586"/>
    </location>
</feature>
<feature type="domain" description="SMP-LTD" evidence="14">
    <location>
        <begin position="120"/>
        <end position="292"/>
    </location>
</feature>
<feature type="compositionally biased region" description="Low complexity" evidence="11">
    <location>
        <begin position="1"/>
        <end position="17"/>
    </location>
</feature>
<evidence type="ECO:0000256" key="3">
    <source>
        <dbReference type="ARBA" id="ARBA00022692"/>
    </source>
</evidence>
<keyword evidence="16" id="KW-1185">Reference proteome</keyword>
<evidence type="ECO:0000256" key="7">
    <source>
        <dbReference type="ARBA" id="ARBA00022989"/>
    </source>
</evidence>
<evidence type="ECO:0000256" key="1">
    <source>
        <dbReference type="ARBA" id="ARBA00004370"/>
    </source>
</evidence>
<dbReference type="GeneID" id="114349351"/>
<feature type="region of interest" description="Disordered" evidence="11">
    <location>
        <begin position="573"/>
        <end position="624"/>
    </location>
</feature>
<dbReference type="CDD" id="cd04050">
    <property type="entry name" value="C2B_Synaptotagmin-like"/>
    <property type="match status" value="1"/>
</dbReference>
<keyword evidence="8" id="KW-0445">Lipid transport</keyword>
<feature type="domain" description="C2" evidence="13">
    <location>
        <begin position="654"/>
        <end position="775"/>
    </location>
</feature>
<dbReference type="Pfam" id="PF00168">
    <property type="entry name" value="C2"/>
    <property type="match status" value="3"/>
</dbReference>
<reference evidence="15" key="1">
    <citation type="submission" date="2025-05" db="UniProtKB">
        <authorList>
            <consortium name="EnsemblMetazoa"/>
        </authorList>
    </citation>
    <scope>IDENTIFICATION</scope>
</reference>
<keyword evidence="4" id="KW-0479">Metal-binding</keyword>
<proteinExistence type="predicted"/>
<evidence type="ECO:0000256" key="2">
    <source>
        <dbReference type="ARBA" id="ARBA00022448"/>
    </source>
</evidence>
<dbReference type="InterPro" id="IPR035892">
    <property type="entry name" value="C2_domain_sf"/>
</dbReference>
<keyword evidence="5" id="KW-0677">Repeat</keyword>
<evidence type="ECO:0000256" key="4">
    <source>
        <dbReference type="ARBA" id="ARBA00022723"/>
    </source>
</evidence>
<evidence type="ECO:0008006" key="17">
    <source>
        <dbReference type="Google" id="ProtNLM"/>
    </source>
</evidence>
<organism evidence="15 16">
    <name type="scientific">Diabrotica virgifera virgifera</name>
    <name type="common">western corn rootworm</name>
    <dbReference type="NCBI Taxonomy" id="50390"/>
    <lineage>
        <taxon>Eukaryota</taxon>
        <taxon>Metazoa</taxon>
        <taxon>Ecdysozoa</taxon>
        <taxon>Arthropoda</taxon>
        <taxon>Hexapoda</taxon>
        <taxon>Insecta</taxon>
        <taxon>Pterygota</taxon>
        <taxon>Neoptera</taxon>
        <taxon>Endopterygota</taxon>
        <taxon>Coleoptera</taxon>
        <taxon>Polyphaga</taxon>
        <taxon>Cucujiformia</taxon>
        <taxon>Chrysomeloidea</taxon>
        <taxon>Chrysomelidae</taxon>
        <taxon>Galerucinae</taxon>
        <taxon>Diabroticina</taxon>
        <taxon>Diabroticites</taxon>
        <taxon>Diabrotica</taxon>
    </lineage>
</organism>
<evidence type="ECO:0000259" key="13">
    <source>
        <dbReference type="PROSITE" id="PS50004"/>
    </source>
</evidence>
<evidence type="ECO:0000256" key="12">
    <source>
        <dbReference type="SAM" id="Phobius"/>
    </source>
</evidence>
<feature type="domain" description="C2" evidence="13">
    <location>
        <begin position="428"/>
        <end position="548"/>
    </location>
</feature>
<keyword evidence="3 12" id="KW-0812">Transmembrane</keyword>
<protein>
    <recommendedName>
        <fullName evidence="17">Extended synaptotagmin-2</fullName>
    </recommendedName>
</protein>
<accession>A0ABM5J086</accession>
<feature type="region of interest" description="Disordered" evidence="11">
    <location>
        <begin position="1"/>
        <end position="35"/>
    </location>
</feature>
<feature type="transmembrane region" description="Helical" evidence="12">
    <location>
        <begin position="53"/>
        <end position="80"/>
    </location>
</feature>
<name>A0ABM5J086_DIAVI</name>
<dbReference type="Pfam" id="PF17047">
    <property type="entry name" value="SMP_LBD"/>
    <property type="match status" value="1"/>
</dbReference>
<dbReference type="CDD" id="cd21670">
    <property type="entry name" value="SMP_ESyt"/>
    <property type="match status" value="1"/>
</dbReference>
<comment type="subcellular location">
    <subcellularLocation>
        <location evidence="1">Membrane</location>
    </subcellularLocation>
</comment>
<sequence length="784" mass="88863">MSGNTNMDSSSSSSESGDTGGGEIKNENKPERKEKKQASMKEIAISFAKKGALFFLGYLICYLNFSLTLPILAICTLVYFETQTSQITRKISSKSKASSYTKKDLLKVVDELPSWVTFPDRERAEWLNEIIGQLWPSISLYVIKLCRTKLQAKIKKKFDSFRFEDIDFGVSPPKIDGVKVYNKTITKDAIIIDFDVYYDGDCDIKFSLSGQQIGCIKDFQVGAELRLVLKPLMVKMPIVGGIQIFFLNTPDINFELEGITGIPGFSYFIRQKIEERIKKKLVFPNKITKRFSKSVEAAELKSLEPAGVLRVHVFEAKDLERKDVTGKSDPYVVLTVGAQECKTPVIKRELNPKWDYWCEFVILDPLGQHLHFKMFDQDDLNEDDFMGSGIAEIHSVIKEGENDKWFNLDNAKHGKIHLRFTWLGLSADKGDLHAASQEIKLLKVADISTALLTIYLDTAQELPRVKSKKPDPYAVLTVGKNQQKSKVKKHTCDPMWEQGFSLCVPNPDNDSLHVSILDKESDSKLGQLTYHIQDLFRAPDLQLSKEEFKLVNSTGKLILSLQLRILTHDKFECEDSESDSGNEEDDISRKSSVRSSSRMQRSISTSSNSTPPPKTPTQPETPVFEREVEPFVRKESVRASQTSVRSSSFRMKPELGQLEVTLFYSAPRQKLIVTVHRLQNLPLKDPSNIPDPYVKVKLAAPGAHRVKNKTKVVMDNCDPVYEETFEYLLSHSDLPNHKLVFTIKSKKMFNSYIMGQVIINLNTIESLDAPYRELHDLAHAEDSD</sequence>
<dbReference type="Proteomes" id="UP001652700">
    <property type="component" value="Unplaced"/>
</dbReference>
<evidence type="ECO:0000256" key="10">
    <source>
        <dbReference type="ARBA" id="ARBA00023136"/>
    </source>
</evidence>
<evidence type="ECO:0000313" key="15">
    <source>
        <dbReference type="EnsemblMetazoa" id="XP_028155497.2"/>
    </source>
</evidence>
<evidence type="ECO:0000256" key="6">
    <source>
        <dbReference type="ARBA" id="ARBA00022837"/>
    </source>
</evidence>
<dbReference type="SUPFAM" id="SSF49562">
    <property type="entry name" value="C2 domain (Calcium/lipid-binding domain, CaLB)"/>
    <property type="match status" value="3"/>
</dbReference>
<dbReference type="InterPro" id="IPR031468">
    <property type="entry name" value="SMP_LBD"/>
</dbReference>
<dbReference type="PANTHER" id="PTHR45761:SF1">
    <property type="entry name" value="EXTENDED SYNAPTOTAGMIN-LIKE PROTEIN 2, ISOFORM C"/>
    <property type="match status" value="1"/>
</dbReference>
<feature type="compositionally biased region" description="Basic and acidic residues" evidence="11">
    <location>
        <begin position="24"/>
        <end position="35"/>
    </location>
</feature>